<evidence type="ECO:0000256" key="1">
    <source>
        <dbReference type="ARBA" id="ARBA00022448"/>
    </source>
</evidence>
<proteinExistence type="predicted"/>
<dbReference type="Proteomes" id="UP000597459">
    <property type="component" value="Unassembled WGS sequence"/>
</dbReference>
<reference evidence="7" key="1">
    <citation type="submission" date="2019-11" db="EMBL/GenBank/DDBJ databases">
        <title>Description of new Acetobacter species.</title>
        <authorList>
            <person name="Cleenwerck I."/>
            <person name="Sombolestani A.S."/>
        </authorList>
    </citation>
    <scope>NUCLEOTIDE SEQUENCE</scope>
    <source>
        <strain evidence="7">LMG 1626</strain>
    </source>
</reference>
<keyword evidence="2" id="KW-1003">Cell membrane</keyword>
<evidence type="ECO:0000259" key="6">
    <source>
        <dbReference type="PROSITE" id="PS50893"/>
    </source>
</evidence>
<keyword evidence="1" id="KW-0813">Transport</keyword>
<dbReference type="Pfam" id="PF00005">
    <property type="entry name" value="ABC_tran"/>
    <property type="match status" value="1"/>
</dbReference>
<keyword evidence="4" id="KW-1278">Translocase</keyword>
<name>A0A967EAV0_9PROT</name>
<dbReference type="PROSITE" id="PS50893">
    <property type="entry name" value="ABC_TRANSPORTER_2"/>
    <property type="match status" value="1"/>
</dbReference>
<dbReference type="InterPro" id="IPR003439">
    <property type="entry name" value="ABC_transporter-like_ATP-bd"/>
</dbReference>
<dbReference type="InterPro" id="IPR027417">
    <property type="entry name" value="P-loop_NTPase"/>
</dbReference>
<keyword evidence="8" id="KW-1185">Reference proteome</keyword>
<dbReference type="PANTHER" id="PTHR42781">
    <property type="entry name" value="SPERMIDINE/PUTRESCINE IMPORT ATP-BINDING PROTEIN POTA"/>
    <property type="match status" value="1"/>
</dbReference>
<feature type="domain" description="ABC transporter" evidence="6">
    <location>
        <begin position="10"/>
        <end position="248"/>
    </location>
</feature>
<keyword evidence="3" id="KW-0997">Cell inner membrane</keyword>
<evidence type="ECO:0000313" key="7">
    <source>
        <dbReference type="EMBL" id="NHO52763.1"/>
    </source>
</evidence>
<dbReference type="EMBL" id="WOTH01000003">
    <property type="protein sequence ID" value="NHO52763.1"/>
    <property type="molecule type" value="Genomic_DNA"/>
</dbReference>
<evidence type="ECO:0000313" key="8">
    <source>
        <dbReference type="Proteomes" id="UP000597459"/>
    </source>
</evidence>
<accession>A0A967EAV0</accession>
<dbReference type="PANTHER" id="PTHR42781:SF1">
    <property type="entry name" value="THIAMINE IMPORT ATP-BINDING PROTEIN THIQ"/>
    <property type="match status" value="1"/>
</dbReference>
<gene>
    <name evidence="7" type="ORF">GOB87_02145</name>
</gene>
<dbReference type="InterPro" id="IPR013611">
    <property type="entry name" value="Transp-assoc_OB_typ2"/>
</dbReference>
<dbReference type="RefSeq" id="WP_166312910.1">
    <property type="nucleotide sequence ID" value="NZ_WOTH01000003.1"/>
</dbReference>
<dbReference type="GO" id="GO:0022857">
    <property type="term" value="F:transmembrane transporter activity"/>
    <property type="evidence" value="ECO:0007669"/>
    <property type="project" value="InterPro"/>
</dbReference>
<sequence>MTASSPRGRSRRDTGAPTLRLEGLRLSSETPPLNVTVHEGECLALLALSERENGLSRFADVLSGRALPADGRVFVAEKDVTPLLPVARGGIAVVGRHTPLFGHMTVRDNIGFPLRAKGLSRAAARQAAVHHLALLGLERHADAFPADLAPDIRIRVAFARALATDPAVIVLDDVFAGLDGEMRRDLRQRLDRLRRARMLTLLLLTRDREEALTAARRIGVLADGALLQLGDAGTLIERPACPRVAVAMGDANLLVGAVMALEDDVARVRLACGAEMEALADPDLEEGDLVDLCVRPDQISPLFLRGQTSEDAESALGATLTDIIHLGDVVQLRFRLAEGTEINVHRPPASIPGLAKPGADALLAWQPMNAMAFPTGTNQE</sequence>
<comment type="caution">
    <text evidence="7">The sequence shown here is derived from an EMBL/GenBank/DDBJ whole genome shotgun (WGS) entry which is preliminary data.</text>
</comment>
<dbReference type="GO" id="GO:0016887">
    <property type="term" value="F:ATP hydrolysis activity"/>
    <property type="evidence" value="ECO:0007669"/>
    <property type="project" value="InterPro"/>
</dbReference>
<dbReference type="Pfam" id="PF08402">
    <property type="entry name" value="TOBE_2"/>
    <property type="match status" value="1"/>
</dbReference>
<evidence type="ECO:0000256" key="4">
    <source>
        <dbReference type="ARBA" id="ARBA00022967"/>
    </source>
</evidence>
<dbReference type="AlphaFoldDB" id="A0A967EAV0"/>
<dbReference type="GO" id="GO:0005524">
    <property type="term" value="F:ATP binding"/>
    <property type="evidence" value="ECO:0007669"/>
    <property type="project" value="InterPro"/>
</dbReference>
<evidence type="ECO:0000256" key="5">
    <source>
        <dbReference type="ARBA" id="ARBA00023136"/>
    </source>
</evidence>
<dbReference type="InterPro" id="IPR050093">
    <property type="entry name" value="ABC_SmlMolc_Importer"/>
</dbReference>
<evidence type="ECO:0000256" key="2">
    <source>
        <dbReference type="ARBA" id="ARBA00022475"/>
    </source>
</evidence>
<dbReference type="SUPFAM" id="SSF52540">
    <property type="entry name" value="P-loop containing nucleoside triphosphate hydrolases"/>
    <property type="match status" value="1"/>
</dbReference>
<protein>
    <submittedName>
        <fullName evidence="7">TOBE domain-containing protein</fullName>
    </submittedName>
</protein>
<organism evidence="7 8">
    <name type="scientific">Acetobacter estunensis</name>
    <dbReference type="NCBI Taxonomy" id="104097"/>
    <lineage>
        <taxon>Bacteria</taxon>
        <taxon>Pseudomonadati</taxon>
        <taxon>Pseudomonadota</taxon>
        <taxon>Alphaproteobacteria</taxon>
        <taxon>Acetobacterales</taxon>
        <taxon>Acetobacteraceae</taxon>
        <taxon>Acetobacter</taxon>
    </lineage>
</organism>
<evidence type="ECO:0000256" key="3">
    <source>
        <dbReference type="ARBA" id="ARBA00022519"/>
    </source>
</evidence>
<dbReference type="SUPFAM" id="SSF50331">
    <property type="entry name" value="MOP-like"/>
    <property type="match status" value="1"/>
</dbReference>
<keyword evidence="5" id="KW-0472">Membrane</keyword>
<dbReference type="Gene3D" id="3.40.50.300">
    <property type="entry name" value="P-loop containing nucleotide triphosphate hydrolases"/>
    <property type="match status" value="1"/>
</dbReference>
<dbReference type="InterPro" id="IPR008995">
    <property type="entry name" value="Mo/tungstate-bd_C_term_dom"/>
</dbReference>
<dbReference type="GO" id="GO:0043190">
    <property type="term" value="C:ATP-binding cassette (ABC) transporter complex"/>
    <property type="evidence" value="ECO:0007669"/>
    <property type="project" value="InterPro"/>
</dbReference>